<evidence type="ECO:0000313" key="3">
    <source>
        <dbReference type="EMBL" id="MFD1189349.1"/>
    </source>
</evidence>
<sequence>MNASLRLFVTNRLTRRALRVGVALGCLSAAAGVAGCASGPFAPASLDKASAASAEISTLASAAKTYPTFADIPPPPADVRPDRAWGKAAAEVEGDGAALAAATAPSTWTLSATDSFAARALAAAGPGVEGPDSTTAATEAFAKQARQRATPPPPPKK</sequence>
<reference evidence="4" key="1">
    <citation type="journal article" date="2019" name="Int. J. Syst. Evol. Microbiol.">
        <title>The Global Catalogue of Microorganisms (GCM) 10K type strain sequencing project: providing services to taxonomists for standard genome sequencing and annotation.</title>
        <authorList>
            <consortium name="The Broad Institute Genomics Platform"/>
            <consortium name="The Broad Institute Genome Sequencing Center for Infectious Disease"/>
            <person name="Wu L."/>
            <person name="Ma J."/>
        </authorList>
    </citation>
    <scope>NUCLEOTIDE SEQUENCE [LARGE SCALE GENOMIC DNA]</scope>
    <source>
        <strain evidence="4">CCUG 55074</strain>
    </source>
</reference>
<evidence type="ECO:0000256" key="2">
    <source>
        <dbReference type="SAM" id="SignalP"/>
    </source>
</evidence>
<feature type="region of interest" description="Disordered" evidence="1">
    <location>
        <begin position="125"/>
        <end position="157"/>
    </location>
</feature>
<organism evidence="3 4">
    <name type="scientific">Phenylobacterium conjunctum</name>
    <dbReference type="NCBI Taxonomy" id="1298959"/>
    <lineage>
        <taxon>Bacteria</taxon>
        <taxon>Pseudomonadati</taxon>
        <taxon>Pseudomonadota</taxon>
        <taxon>Alphaproteobacteria</taxon>
        <taxon>Caulobacterales</taxon>
        <taxon>Caulobacteraceae</taxon>
        <taxon>Phenylobacterium</taxon>
    </lineage>
</organism>
<dbReference type="EMBL" id="JBHTLQ010000003">
    <property type="protein sequence ID" value="MFD1189349.1"/>
    <property type="molecule type" value="Genomic_DNA"/>
</dbReference>
<dbReference type="RefSeq" id="WP_377352213.1">
    <property type="nucleotide sequence ID" value="NZ_JBHTLQ010000003.1"/>
</dbReference>
<gene>
    <name evidence="3" type="ORF">ACFQ27_02060</name>
</gene>
<name>A0ABW3SWP7_9CAUL</name>
<comment type="caution">
    <text evidence="3">The sequence shown here is derived from an EMBL/GenBank/DDBJ whole genome shotgun (WGS) entry which is preliminary data.</text>
</comment>
<keyword evidence="4" id="KW-1185">Reference proteome</keyword>
<feature type="signal peptide" evidence="2">
    <location>
        <begin position="1"/>
        <end position="31"/>
    </location>
</feature>
<protein>
    <submittedName>
        <fullName evidence="3">Uncharacterized protein</fullName>
    </submittedName>
</protein>
<proteinExistence type="predicted"/>
<feature type="chain" id="PRO_5046951417" evidence="2">
    <location>
        <begin position="32"/>
        <end position="157"/>
    </location>
</feature>
<dbReference type="Proteomes" id="UP001597216">
    <property type="component" value="Unassembled WGS sequence"/>
</dbReference>
<evidence type="ECO:0000313" key="4">
    <source>
        <dbReference type="Proteomes" id="UP001597216"/>
    </source>
</evidence>
<keyword evidence="2" id="KW-0732">Signal</keyword>
<accession>A0ABW3SWP7</accession>
<evidence type="ECO:0000256" key="1">
    <source>
        <dbReference type="SAM" id="MobiDB-lite"/>
    </source>
</evidence>